<comment type="caution">
    <text evidence="2">The sequence shown here is derived from an EMBL/GenBank/DDBJ whole genome shotgun (WGS) entry which is preliminary data.</text>
</comment>
<keyword evidence="3" id="KW-1185">Reference proteome</keyword>
<feature type="compositionally biased region" description="Basic and acidic residues" evidence="1">
    <location>
        <begin position="33"/>
        <end position="42"/>
    </location>
</feature>
<dbReference type="SUPFAM" id="SSF117281">
    <property type="entry name" value="Kelch motif"/>
    <property type="match status" value="1"/>
</dbReference>
<accession>A0A9K3GIC5</accession>
<gene>
    <name evidence="2" type="ORF">KIPB_004553</name>
</gene>
<evidence type="ECO:0000256" key="1">
    <source>
        <dbReference type="SAM" id="MobiDB-lite"/>
    </source>
</evidence>
<evidence type="ECO:0000313" key="2">
    <source>
        <dbReference type="EMBL" id="GIQ83261.1"/>
    </source>
</evidence>
<feature type="region of interest" description="Disordered" evidence="1">
    <location>
        <begin position="1"/>
        <end position="42"/>
    </location>
</feature>
<feature type="compositionally biased region" description="Polar residues" evidence="1">
    <location>
        <begin position="17"/>
        <end position="28"/>
    </location>
</feature>
<sequence length="264" mass="29799">MNHDRITHDPEVILSPMRTQPRQDTLAGNPNREGVRHGPETDRLGRPVEWLPCLPRLTGTRCDELGVTPIGLDKVLCMRLCHPGLMRQQYIGRVRHGDPLVSWEWRTVTPMPEEMAGFTVNLKGARIGDNVYFPIFPHPPGVDATMGLVRLDLTREEWVIEGRGPWNPENELNQGPPVMYNCLVEAYGQSLVVAGGSSIVEDFGQRREAKEGAWRYDTDFQYWERLGDIPADTVVSSESSAVWVGRTLHTFTDNDHLSLTFDGQ</sequence>
<feature type="compositionally biased region" description="Basic and acidic residues" evidence="1">
    <location>
        <begin position="1"/>
        <end position="11"/>
    </location>
</feature>
<dbReference type="EMBL" id="BDIP01000981">
    <property type="protein sequence ID" value="GIQ83261.1"/>
    <property type="molecule type" value="Genomic_DNA"/>
</dbReference>
<dbReference type="InterPro" id="IPR015915">
    <property type="entry name" value="Kelch-typ_b-propeller"/>
</dbReference>
<evidence type="ECO:0000313" key="3">
    <source>
        <dbReference type="Proteomes" id="UP000265618"/>
    </source>
</evidence>
<dbReference type="Gene3D" id="2.120.10.80">
    <property type="entry name" value="Kelch-type beta propeller"/>
    <property type="match status" value="1"/>
</dbReference>
<proteinExistence type="predicted"/>
<name>A0A9K3GIC5_9EUKA</name>
<organism evidence="2 3">
    <name type="scientific">Kipferlia bialata</name>
    <dbReference type="NCBI Taxonomy" id="797122"/>
    <lineage>
        <taxon>Eukaryota</taxon>
        <taxon>Metamonada</taxon>
        <taxon>Carpediemonas-like organisms</taxon>
        <taxon>Kipferlia</taxon>
    </lineage>
</organism>
<protein>
    <submittedName>
        <fullName evidence="2">Uncharacterized protein</fullName>
    </submittedName>
</protein>
<reference evidence="2 3" key="1">
    <citation type="journal article" date="2018" name="PLoS ONE">
        <title>The draft genome of Kipferlia bialata reveals reductive genome evolution in fornicate parasites.</title>
        <authorList>
            <person name="Tanifuji G."/>
            <person name="Takabayashi S."/>
            <person name="Kume K."/>
            <person name="Takagi M."/>
            <person name="Nakayama T."/>
            <person name="Kamikawa R."/>
            <person name="Inagaki Y."/>
            <person name="Hashimoto T."/>
        </authorList>
    </citation>
    <scope>NUCLEOTIDE SEQUENCE [LARGE SCALE GENOMIC DNA]</scope>
    <source>
        <strain evidence="2">NY0173</strain>
    </source>
</reference>
<dbReference type="Proteomes" id="UP000265618">
    <property type="component" value="Unassembled WGS sequence"/>
</dbReference>
<dbReference type="AlphaFoldDB" id="A0A9K3GIC5"/>